<dbReference type="Gene3D" id="3.30.1330.60">
    <property type="entry name" value="OmpA-like domain"/>
    <property type="match status" value="1"/>
</dbReference>
<dbReference type="Pfam" id="PF00691">
    <property type="entry name" value="OmpA"/>
    <property type="match status" value="1"/>
</dbReference>
<dbReference type="AlphaFoldDB" id="A0A7W7YKT8"/>
<dbReference type="Proteomes" id="UP000534294">
    <property type="component" value="Unassembled WGS sequence"/>
</dbReference>
<reference evidence="3 4" key="1">
    <citation type="submission" date="2020-08" db="EMBL/GenBank/DDBJ databases">
        <title>Genomic Encyclopedia of Type Strains, Phase IV (KMG-IV): sequencing the most valuable type-strain genomes for metagenomic binning, comparative biology and taxonomic classification.</title>
        <authorList>
            <person name="Goeker M."/>
        </authorList>
    </citation>
    <scope>NUCLEOTIDE SEQUENCE [LARGE SCALE GENOMIC DNA]</scope>
    <source>
        <strain evidence="3 4">DSM 12251</strain>
    </source>
</reference>
<dbReference type="RefSeq" id="WP_184208486.1">
    <property type="nucleotide sequence ID" value="NZ_JACHIF010000004.1"/>
</dbReference>
<evidence type="ECO:0000256" key="1">
    <source>
        <dbReference type="PROSITE-ProRule" id="PRU00473"/>
    </source>
</evidence>
<keyword evidence="1" id="KW-0472">Membrane</keyword>
<protein>
    <submittedName>
        <fullName evidence="3">Outer membrane protein OmpA-like peptidoglycan-associated protein</fullName>
    </submittedName>
</protein>
<proteinExistence type="predicted"/>
<dbReference type="GO" id="GO:0016020">
    <property type="term" value="C:membrane"/>
    <property type="evidence" value="ECO:0007669"/>
    <property type="project" value="UniProtKB-UniRule"/>
</dbReference>
<gene>
    <name evidence="3" type="ORF">HNQ64_002296</name>
</gene>
<evidence type="ECO:0000259" key="2">
    <source>
        <dbReference type="PROSITE" id="PS51123"/>
    </source>
</evidence>
<dbReference type="SUPFAM" id="SSF103088">
    <property type="entry name" value="OmpA-like"/>
    <property type="match status" value="1"/>
</dbReference>
<dbReference type="InterPro" id="IPR036737">
    <property type="entry name" value="OmpA-like_sf"/>
</dbReference>
<keyword evidence="4" id="KW-1185">Reference proteome</keyword>
<dbReference type="EMBL" id="JACHIF010000004">
    <property type="protein sequence ID" value="MBB5038038.1"/>
    <property type="molecule type" value="Genomic_DNA"/>
</dbReference>
<evidence type="ECO:0000313" key="3">
    <source>
        <dbReference type="EMBL" id="MBB5038038.1"/>
    </source>
</evidence>
<evidence type="ECO:0000313" key="4">
    <source>
        <dbReference type="Proteomes" id="UP000534294"/>
    </source>
</evidence>
<dbReference type="InterPro" id="IPR006665">
    <property type="entry name" value="OmpA-like"/>
</dbReference>
<dbReference type="PROSITE" id="PS51123">
    <property type="entry name" value="OMPA_2"/>
    <property type="match status" value="1"/>
</dbReference>
<comment type="caution">
    <text evidence="3">The sequence shown here is derived from an EMBL/GenBank/DDBJ whole genome shotgun (WGS) entry which is preliminary data.</text>
</comment>
<name>A0A7W7YKT8_9BACT</name>
<accession>A0A7W7YKT8</accession>
<organism evidence="3 4">
    <name type="scientific">Prosthecobacter dejongeii</name>
    <dbReference type="NCBI Taxonomy" id="48465"/>
    <lineage>
        <taxon>Bacteria</taxon>
        <taxon>Pseudomonadati</taxon>
        <taxon>Verrucomicrobiota</taxon>
        <taxon>Verrucomicrobiia</taxon>
        <taxon>Verrucomicrobiales</taxon>
        <taxon>Verrucomicrobiaceae</taxon>
        <taxon>Prosthecobacter</taxon>
    </lineage>
</organism>
<feature type="domain" description="OmpA-like" evidence="2">
    <location>
        <begin position="1"/>
        <end position="103"/>
    </location>
</feature>
<sequence>MKPACPALEFRGTNYALNGAHKKQLLQMAESWKETKPRYLIAGYTPPDLPDDYARALSERRAQAVRQNLIEAGVEASHLQTVGFGHDSAPSGPTTSVVVIYKQ</sequence>